<dbReference type="Proteomes" id="UP000006798">
    <property type="component" value="Plasmid pBB1"/>
</dbReference>
<dbReference type="GO" id="GO:0003995">
    <property type="term" value="F:acyl-CoA dehydrogenase activity"/>
    <property type="evidence" value="ECO:0007669"/>
    <property type="project" value="TreeGrafter"/>
</dbReference>
<dbReference type="InterPro" id="IPR036250">
    <property type="entry name" value="AcylCo_DH-like_C"/>
</dbReference>
<evidence type="ECO:0000259" key="6">
    <source>
        <dbReference type="Pfam" id="PF00441"/>
    </source>
</evidence>
<dbReference type="InterPro" id="IPR009075">
    <property type="entry name" value="AcylCo_DH/oxidase_C"/>
</dbReference>
<evidence type="ECO:0000259" key="7">
    <source>
        <dbReference type="Pfam" id="PF02771"/>
    </source>
</evidence>
<evidence type="ECO:0000256" key="5">
    <source>
        <dbReference type="ARBA" id="ARBA00023002"/>
    </source>
</evidence>
<dbReference type="PANTHER" id="PTHR43884:SF20">
    <property type="entry name" value="ACYL-COA DEHYDROGENASE FADE28"/>
    <property type="match status" value="1"/>
</dbReference>
<organism evidence="8 9">
    <name type="scientific">Cupriavidus necator (strain ATCC 43291 / DSM 13513 / CCUG 52238 / LMG 8453 / N-1)</name>
    <name type="common">Ralstonia eutropha</name>
    <dbReference type="NCBI Taxonomy" id="1042878"/>
    <lineage>
        <taxon>Bacteria</taxon>
        <taxon>Pseudomonadati</taxon>
        <taxon>Pseudomonadota</taxon>
        <taxon>Betaproteobacteria</taxon>
        <taxon>Burkholderiales</taxon>
        <taxon>Burkholderiaceae</taxon>
        <taxon>Cupriavidus</taxon>
    </lineage>
</organism>
<dbReference type="Gene3D" id="1.10.540.10">
    <property type="entry name" value="Acyl-CoA dehydrogenase/oxidase, N-terminal domain"/>
    <property type="match status" value="1"/>
</dbReference>
<dbReference type="InterPro" id="IPR037069">
    <property type="entry name" value="AcylCoA_DH/ox_N_sf"/>
</dbReference>
<sequence>MEVLIDNDELRDSARRVLERHVDRKTLLGDPCATPSFDRHLWQLIAELGWLGLTIAEGKGGLEQPFAALSTLYFELGRALSPQPFLGASVGLEIIAHPGATDCAAGLVQAALQGDAIIVAAATGVGSVTCRPYGGVHMVEGTMRNVLDAVHATHLLVPVEGNQAAIALVALPHPGVDITYRPTWDPTRQVADVAFRELELYEDDIILRGDAAVDAQRRMNAHFDLALACDALGGADAALEGTLVYMHQRHQFNRPIASFQALKHRCAEHKVSIEAARALIHSVCRSAFEAKKEGQAQAAGARIYAGSVYRSLTEDCVQLHGGIGFTWEYPCHLFLKRARSGEVLGGTAEQRKDRVAPALFTLCHRERR</sequence>
<evidence type="ECO:0000256" key="1">
    <source>
        <dbReference type="ARBA" id="ARBA00001974"/>
    </source>
</evidence>
<dbReference type="PANTHER" id="PTHR43884">
    <property type="entry name" value="ACYL-COA DEHYDROGENASE"/>
    <property type="match status" value="1"/>
</dbReference>
<dbReference type="Gene3D" id="1.20.140.10">
    <property type="entry name" value="Butyryl-CoA Dehydrogenase, subunit A, domain 3"/>
    <property type="match status" value="1"/>
</dbReference>
<dbReference type="InterPro" id="IPR013786">
    <property type="entry name" value="AcylCoA_DH/ox_N"/>
</dbReference>
<keyword evidence="5" id="KW-0560">Oxidoreductase</keyword>
<geneLocation type="plasmid" evidence="8 9">
    <name>pBB1</name>
</geneLocation>
<evidence type="ECO:0000256" key="2">
    <source>
        <dbReference type="ARBA" id="ARBA00009347"/>
    </source>
</evidence>
<keyword evidence="3" id="KW-0285">Flavoprotein</keyword>
<name>F8GWY0_CUPNN</name>
<evidence type="ECO:0000256" key="3">
    <source>
        <dbReference type="ARBA" id="ARBA00022630"/>
    </source>
</evidence>
<evidence type="ECO:0000256" key="4">
    <source>
        <dbReference type="ARBA" id="ARBA00022827"/>
    </source>
</evidence>
<comment type="similarity">
    <text evidence="2">Belongs to the acyl-CoA dehydrogenase family.</text>
</comment>
<dbReference type="CDD" id="cd00567">
    <property type="entry name" value="ACAD"/>
    <property type="match status" value="1"/>
</dbReference>
<keyword evidence="4" id="KW-0274">FAD</keyword>
<dbReference type="Pfam" id="PF00441">
    <property type="entry name" value="Acyl-CoA_dh_1"/>
    <property type="match status" value="1"/>
</dbReference>
<dbReference type="AlphaFoldDB" id="F8GWY0"/>
<dbReference type="InterPro" id="IPR009100">
    <property type="entry name" value="AcylCoA_DH/oxidase_NM_dom_sf"/>
</dbReference>
<dbReference type="GO" id="GO:0050660">
    <property type="term" value="F:flavin adenine dinucleotide binding"/>
    <property type="evidence" value="ECO:0007669"/>
    <property type="project" value="InterPro"/>
</dbReference>
<keyword evidence="8" id="KW-0614">Plasmid</keyword>
<dbReference type="HOGENOM" id="CLU_018204_5_1_4"/>
<evidence type="ECO:0000313" key="9">
    <source>
        <dbReference type="Proteomes" id="UP000006798"/>
    </source>
</evidence>
<gene>
    <name evidence="8" type="ordered locus">CNE_BB1p04260</name>
</gene>
<feature type="domain" description="Acyl-CoA dehydrogenase/oxidase C-terminal" evidence="6">
    <location>
        <begin position="225"/>
        <end position="358"/>
    </location>
</feature>
<comment type="cofactor">
    <cofactor evidence="1">
        <name>FAD</name>
        <dbReference type="ChEBI" id="CHEBI:57692"/>
    </cofactor>
</comment>
<dbReference type="KEGG" id="cnc:CNE_BB1p04260"/>
<dbReference type="Pfam" id="PF02771">
    <property type="entry name" value="Acyl-CoA_dh_N"/>
    <property type="match status" value="1"/>
</dbReference>
<dbReference type="SUPFAM" id="SSF56645">
    <property type="entry name" value="Acyl-CoA dehydrogenase NM domain-like"/>
    <property type="match status" value="1"/>
</dbReference>
<feature type="domain" description="Acyl-CoA dehydrogenase/oxidase N-terminal" evidence="7">
    <location>
        <begin position="8"/>
        <end position="99"/>
    </location>
</feature>
<proteinExistence type="inferred from homology"/>
<dbReference type="EMBL" id="CP002879">
    <property type="protein sequence ID" value="AEI81850.1"/>
    <property type="molecule type" value="Genomic_DNA"/>
</dbReference>
<accession>F8GWY0</accession>
<protein>
    <submittedName>
        <fullName evidence="8">Acyl-CoA dehydrogenase</fullName>
    </submittedName>
</protein>
<reference evidence="8 9" key="1">
    <citation type="journal article" date="2011" name="J. Bacteriol.">
        <title>Complete genome sequence of the type strain Cupriavidus necator N-1.</title>
        <authorList>
            <person name="Poehlein A."/>
            <person name="Kusian B."/>
            <person name="Friedrich B."/>
            <person name="Daniel R."/>
            <person name="Bowien B."/>
        </authorList>
    </citation>
    <scope>NUCLEOTIDE SEQUENCE [LARGE SCALE GENOMIC DNA]</scope>
    <source>
        <strain evidence="9">ATCC 43291 / DSM 13513 / CCUG 52238 / LMG 8453 / N-1</strain>
        <plasmid evidence="8 9">pBB1</plasmid>
    </source>
</reference>
<dbReference type="SUPFAM" id="SSF47203">
    <property type="entry name" value="Acyl-CoA dehydrogenase C-terminal domain-like"/>
    <property type="match status" value="1"/>
</dbReference>
<evidence type="ECO:0000313" key="8">
    <source>
        <dbReference type="EMBL" id="AEI81850.1"/>
    </source>
</evidence>